<sequence length="16" mass="1725">MPTPHLIQLGLPSSSF</sequence>
<name>A0A2P2PAT6_RHIMU</name>
<reference evidence="1" key="1">
    <citation type="submission" date="2018-02" db="EMBL/GenBank/DDBJ databases">
        <title>Rhizophora mucronata_Transcriptome.</title>
        <authorList>
            <person name="Meera S.P."/>
            <person name="Sreeshan A."/>
            <person name="Augustine A."/>
        </authorList>
    </citation>
    <scope>NUCLEOTIDE SEQUENCE</scope>
    <source>
        <tissue evidence="1">Leaf</tissue>
    </source>
</reference>
<evidence type="ECO:0000313" key="1">
    <source>
        <dbReference type="EMBL" id="MBX51870.1"/>
    </source>
</evidence>
<protein>
    <submittedName>
        <fullName evidence="1">Uncharacterized protein</fullName>
    </submittedName>
</protein>
<dbReference type="EMBL" id="GGEC01071386">
    <property type="protein sequence ID" value="MBX51870.1"/>
    <property type="molecule type" value="Transcribed_RNA"/>
</dbReference>
<dbReference type="AlphaFoldDB" id="A0A2P2PAT6"/>
<organism evidence="1">
    <name type="scientific">Rhizophora mucronata</name>
    <name type="common">Asiatic mangrove</name>
    <dbReference type="NCBI Taxonomy" id="61149"/>
    <lineage>
        <taxon>Eukaryota</taxon>
        <taxon>Viridiplantae</taxon>
        <taxon>Streptophyta</taxon>
        <taxon>Embryophyta</taxon>
        <taxon>Tracheophyta</taxon>
        <taxon>Spermatophyta</taxon>
        <taxon>Magnoliopsida</taxon>
        <taxon>eudicotyledons</taxon>
        <taxon>Gunneridae</taxon>
        <taxon>Pentapetalae</taxon>
        <taxon>rosids</taxon>
        <taxon>fabids</taxon>
        <taxon>Malpighiales</taxon>
        <taxon>Rhizophoraceae</taxon>
        <taxon>Rhizophora</taxon>
    </lineage>
</organism>
<proteinExistence type="predicted"/>
<accession>A0A2P2PAT6</accession>